<comment type="caution">
    <text evidence="2">The sequence shown here is derived from an EMBL/GenBank/DDBJ whole genome shotgun (WGS) entry which is preliminary data.</text>
</comment>
<accession>A0A9D4UU04</accession>
<dbReference type="Proteomes" id="UP000886520">
    <property type="component" value="Chromosome 10"/>
</dbReference>
<keyword evidence="3" id="KW-1185">Reference proteome</keyword>
<feature type="region of interest" description="Disordered" evidence="1">
    <location>
        <begin position="1"/>
        <end position="34"/>
    </location>
</feature>
<gene>
    <name evidence="2" type="ORF">GOP47_0010046</name>
</gene>
<evidence type="ECO:0000256" key="1">
    <source>
        <dbReference type="SAM" id="MobiDB-lite"/>
    </source>
</evidence>
<dbReference type="EMBL" id="JABFUD020000010">
    <property type="protein sequence ID" value="KAI5074085.1"/>
    <property type="molecule type" value="Genomic_DNA"/>
</dbReference>
<dbReference type="AlphaFoldDB" id="A0A9D4UU04"/>
<name>A0A9D4UU04_ADICA</name>
<evidence type="ECO:0000313" key="2">
    <source>
        <dbReference type="EMBL" id="KAI5074085.1"/>
    </source>
</evidence>
<sequence length="129" mass="15106">MARRTQWAMSRFTNEQPPSKKTKKRCRMKDGSSTEEVQEVQVQELQSCKVLFYYVQTIMAQRTQWAMSRFTNEQPPSKKTKKRCRMEDGSSTEEVQVQERSNLVGSDNKDSESQKAIHRLAWNPSWAGR</sequence>
<evidence type="ECO:0000313" key="3">
    <source>
        <dbReference type="Proteomes" id="UP000886520"/>
    </source>
</evidence>
<feature type="compositionally biased region" description="Polar residues" evidence="1">
    <location>
        <begin position="7"/>
        <end position="19"/>
    </location>
</feature>
<organism evidence="2 3">
    <name type="scientific">Adiantum capillus-veneris</name>
    <name type="common">Maidenhair fern</name>
    <dbReference type="NCBI Taxonomy" id="13818"/>
    <lineage>
        <taxon>Eukaryota</taxon>
        <taxon>Viridiplantae</taxon>
        <taxon>Streptophyta</taxon>
        <taxon>Embryophyta</taxon>
        <taxon>Tracheophyta</taxon>
        <taxon>Polypodiopsida</taxon>
        <taxon>Polypodiidae</taxon>
        <taxon>Polypodiales</taxon>
        <taxon>Pteridineae</taxon>
        <taxon>Pteridaceae</taxon>
        <taxon>Vittarioideae</taxon>
        <taxon>Adiantum</taxon>
    </lineage>
</organism>
<feature type="region of interest" description="Disordered" evidence="1">
    <location>
        <begin position="69"/>
        <end position="129"/>
    </location>
</feature>
<proteinExistence type="predicted"/>
<protein>
    <submittedName>
        <fullName evidence="2">Uncharacterized protein</fullName>
    </submittedName>
</protein>
<feature type="compositionally biased region" description="Polar residues" evidence="1">
    <location>
        <begin position="92"/>
        <end position="105"/>
    </location>
</feature>
<reference evidence="2" key="1">
    <citation type="submission" date="2021-01" db="EMBL/GenBank/DDBJ databases">
        <title>Adiantum capillus-veneris genome.</title>
        <authorList>
            <person name="Fang Y."/>
            <person name="Liao Q."/>
        </authorList>
    </citation>
    <scope>NUCLEOTIDE SEQUENCE</scope>
    <source>
        <strain evidence="2">H3</strain>
        <tissue evidence="2">Leaf</tissue>
    </source>
</reference>